<dbReference type="Proteomes" id="UP000326554">
    <property type="component" value="Unassembled WGS sequence"/>
</dbReference>
<sequence length="413" mass="44056">MKADRRTVTLGLAATLLTACGGAPPIPGASAQTPPDPALLPQPNPGWDAWVAAYRDRALARGIQPGVFDRAFAGAGYLPGVIERDRNQTEFTRTLQDYLQIAARPERVELGRAAYRRQASTLQAIEQRYGVPATVVAAIWGLESRYGTRRGEIPVVSATSTLAYDGRRGEFFESQLTSALRILQSGDTSPDNMTGSWAGAMGHTQFIPTSYQEYAVDFDGDGRRDIWAEDPTDALASTANYLARAGWRSGEPWGFEVRLPSGYSGPEGRNTTRALSDWAARGITRADGSPLPSSGSAALIQPQAGGPAFLAFRNFEVIARYNNATSYVIGVGYLSDRIGGAGPLQGGFPPDRYGLTLEDRQALQRGLTAAGFDAGSPDGVIGTGTIEAIEAYQAANGLPVTGEPSRELLARLR</sequence>
<dbReference type="CDD" id="cd13399">
    <property type="entry name" value="Slt35-like"/>
    <property type="match status" value="1"/>
</dbReference>
<dbReference type="Pfam" id="PF13406">
    <property type="entry name" value="SLT_2"/>
    <property type="match status" value="1"/>
</dbReference>
<dbReference type="InterPro" id="IPR023346">
    <property type="entry name" value="Lysozyme-like_dom_sf"/>
</dbReference>
<organism evidence="3 4">
    <name type="scientific">Histidinibacterium aquaticum</name>
    <dbReference type="NCBI Taxonomy" id="2613962"/>
    <lineage>
        <taxon>Bacteria</taxon>
        <taxon>Pseudomonadati</taxon>
        <taxon>Pseudomonadota</taxon>
        <taxon>Alphaproteobacteria</taxon>
        <taxon>Rhodobacterales</taxon>
        <taxon>Paracoccaceae</taxon>
        <taxon>Histidinibacterium</taxon>
    </lineage>
</organism>
<dbReference type="PANTHER" id="PTHR30163:SF8">
    <property type="entry name" value="LYTIC MUREIN TRANSGLYCOSYLASE"/>
    <property type="match status" value="1"/>
</dbReference>
<evidence type="ECO:0000259" key="2">
    <source>
        <dbReference type="Pfam" id="PF13406"/>
    </source>
</evidence>
<dbReference type="Gene3D" id="1.10.530.10">
    <property type="match status" value="1"/>
</dbReference>
<reference evidence="3 4" key="1">
    <citation type="submission" date="2019-09" db="EMBL/GenBank/DDBJ databases">
        <authorList>
            <person name="Park J.-S."/>
            <person name="Choi H.-J."/>
        </authorList>
    </citation>
    <scope>NUCLEOTIDE SEQUENCE [LARGE SCALE GENOMIC DNA]</scope>
    <source>
        <strain evidence="3 4">176SS1-4</strain>
    </source>
</reference>
<dbReference type="Gene3D" id="1.10.101.10">
    <property type="entry name" value="PGBD-like superfamily/PGBD"/>
    <property type="match status" value="1"/>
</dbReference>
<dbReference type="RefSeq" id="WP_150443377.1">
    <property type="nucleotide sequence ID" value="NZ_VYQE01000001.1"/>
</dbReference>
<dbReference type="AlphaFoldDB" id="A0A5J5GR73"/>
<dbReference type="SUPFAM" id="SSF53955">
    <property type="entry name" value="Lysozyme-like"/>
    <property type="match status" value="1"/>
</dbReference>
<dbReference type="GO" id="GO:0009253">
    <property type="term" value="P:peptidoglycan catabolic process"/>
    <property type="evidence" value="ECO:0007669"/>
    <property type="project" value="TreeGrafter"/>
</dbReference>
<dbReference type="InterPro" id="IPR043426">
    <property type="entry name" value="MltB-like"/>
</dbReference>
<dbReference type="Gene3D" id="1.10.8.350">
    <property type="entry name" value="Bacterial muramidase"/>
    <property type="match status" value="1"/>
</dbReference>
<feature type="domain" description="Transglycosylase SLT" evidence="2">
    <location>
        <begin position="48"/>
        <end position="336"/>
    </location>
</feature>
<dbReference type="InterPro" id="IPR002477">
    <property type="entry name" value="Peptidoglycan-bd-like"/>
</dbReference>
<dbReference type="GO" id="GO:0008933">
    <property type="term" value="F:peptidoglycan lytic transglycosylase activity"/>
    <property type="evidence" value="ECO:0007669"/>
    <property type="project" value="TreeGrafter"/>
</dbReference>
<comment type="caution">
    <text evidence="3">The sequence shown here is derived from an EMBL/GenBank/DDBJ whole genome shotgun (WGS) entry which is preliminary data.</text>
</comment>
<dbReference type="InterPro" id="IPR011970">
    <property type="entry name" value="MltB_2"/>
</dbReference>
<accession>A0A5J5GR73</accession>
<gene>
    <name evidence="3" type="ORF">F3S47_01085</name>
</gene>
<feature type="domain" description="Peptidoglycan binding-like" evidence="1">
    <location>
        <begin position="358"/>
        <end position="412"/>
    </location>
</feature>
<dbReference type="InterPro" id="IPR036365">
    <property type="entry name" value="PGBD-like_sf"/>
</dbReference>
<evidence type="ECO:0000313" key="4">
    <source>
        <dbReference type="Proteomes" id="UP000326554"/>
    </source>
</evidence>
<dbReference type="PROSITE" id="PS51257">
    <property type="entry name" value="PROKAR_LIPOPROTEIN"/>
    <property type="match status" value="1"/>
</dbReference>
<dbReference type="SUPFAM" id="SSF47090">
    <property type="entry name" value="PGBD-like"/>
    <property type="match status" value="1"/>
</dbReference>
<name>A0A5J5GR73_9RHOB</name>
<dbReference type="InterPro" id="IPR036366">
    <property type="entry name" value="PGBDSf"/>
</dbReference>
<dbReference type="FunFam" id="1.10.8.350:FF:000001">
    <property type="entry name" value="Lytic murein transglycosylase B"/>
    <property type="match status" value="1"/>
</dbReference>
<protein>
    <submittedName>
        <fullName evidence="3">Lytic murein transglycosylase</fullName>
    </submittedName>
</protein>
<dbReference type="InterPro" id="IPR031304">
    <property type="entry name" value="SLT_2"/>
</dbReference>
<dbReference type="PANTHER" id="PTHR30163">
    <property type="entry name" value="MEMBRANE-BOUND LYTIC MUREIN TRANSGLYCOSYLASE B"/>
    <property type="match status" value="1"/>
</dbReference>
<evidence type="ECO:0000259" key="1">
    <source>
        <dbReference type="Pfam" id="PF01471"/>
    </source>
</evidence>
<evidence type="ECO:0000313" key="3">
    <source>
        <dbReference type="EMBL" id="KAA9009892.1"/>
    </source>
</evidence>
<keyword evidence="4" id="KW-1185">Reference proteome</keyword>
<dbReference type="EMBL" id="VYQE01000001">
    <property type="protein sequence ID" value="KAA9009892.1"/>
    <property type="molecule type" value="Genomic_DNA"/>
</dbReference>
<dbReference type="Pfam" id="PF01471">
    <property type="entry name" value="PG_binding_1"/>
    <property type="match status" value="1"/>
</dbReference>
<dbReference type="NCBIfam" id="TIGR02283">
    <property type="entry name" value="MltB_2"/>
    <property type="match status" value="1"/>
</dbReference>
<proteinExistence type="predicted"/>